<protein>
    <recommendedName>
        <fullName evidence="1">DUF5615 domain-containing protein</fullName>
    </recommendedName>
</protein>
<feature type="non-terminal residue" evidence="2">
    <location>
        <position position="1"/>
    </location>
</feature>
<evidence type="ECO:0000313" key="2">
    <source>
        <dbReference type="EMBL" id="ETW92925.1"/>
    </source>
</evidence>
<comment type="caution">
    <text evidence="2">The sequence shown here is derived from an EMBL/GenBank/DDBJ whole genome shotgun (WGS) entry which is preliminary data.</text>
</comment>
<dbReference type="EMBL" id="AZHW01001343">
    <property type="protein sequence ID" value="ETW92925.1"/>
    <property type="molecule type" value="Genomic_DNA"/>
</dbReference>
<dbReference type="HOGENOM" id="CLU_150003_0_1_7"/>
<dbReference type="Pfam" id="PF18480">
    <property type="entry name" value="DUF5615"/>
    <property type="match status" value="1"/>
</dbReference>
<feature type="domain" description="DUF5615" evidence="1">
    <location>
        <begin position="8"/>
        <end position="103"/>
    </location>
</feature>
<proteinExistence type="predicted"/>
<accession>W4L5G4</accession>
<sequence>GVRFTITARFLRELNHDVLTAADIGGSQAADEELLLIAQEQGRIFVTRDRDFGGLVFVKALGVGVIYLRSQPAIIHAVHEELEQVLQSYSEADLQRAFVVVEPGRHRFRRLSQP</sequence>
<dbReference type="InterPro" id="IPR041049">
    <property type="entry name" value="DUF5615"/>
</dbReference>
<evidence type="ECO:0000313" key="3">
    <source>
        <dbReference type="Proteomes" id="UP000019141"/>
    </source>
</evidence>
<evidence type="ECO:0000259" key="1">
    <source>
        <dbReference type="Pfam" id="PF18480"/>
    </source>
</evidence>
<gene>
    <name evidence="2" type="ORF">ETSY1_41475</name>
</gene>
<organism evidence="2 3">
    <name type="scientific">Entotheonella factor</name>
    <dbReference type="NCBI Taxonomy" id="1429438"/>
    <lineage>
        <taxon>Bacteria</taxon>
        <taxon>Pseudomonadati</taxon>
        <taxon>Nitrospinota/Tectimicrobiota group</taxon>
        <taxon>Candidatus Tectimicrobiota</taxon>
        <taxon>Candidatus Entotheonellia</taxon>
        <taxon>Candidatus Entotheonellales</taxon>
        <taxon>Candidatus Entotheonellaceae</taxon>
        <taxon>Candidatus Entotheonella</taxon>
    </lineage>
</organism>
<dbReference type="Proteomes" id="UP000019141">
    <property type="component" value="Unassembled WGS sequence"/>
</dbReference>
<keyword evidence="3" id="KW-1185">Reference proteome</keyword>
<dbReference type="AlphaFoldDB" id="W4L5G4"/>
<reference evidence="2 3" key="1">
    <citation type="journal article" date="2014" name="Nature">
        <title>An environmental bacterial taxon with a large and distinct metabolic repertoire.</title>
        <authorList>
            <person name="Wilson M.C."/>
            <person name="Mori T."/>
            <person name="Ruckert C."/>
            <person name="Uria A.R."/>
            <person name="Helf M.J."/>
            <person name="Takada K."/>
            <person name="Gernert C."/>
            <person name="Steffens U.A."/>
            <person name="Heycke N."/>
            <person name="Schmitt S."/>
            <person name="Rinke C."/>
            <person name="Helfrich E.J."/>
            <person name="Brachmann A.O."/>
            <person name="Gurgui C."/>
            <person name="Wakimoto T."/>
            <person name="Kracht M."/>
            <person name="Crusemann M."/>
            <person name="Hentschel U."/>
            <person name="Abe I."/>
            <person name="Matsunaga S."/>
            <person name="Kalinowski J."/>
            <person name="Takeyama H."/>
            <person name="Piel J."/>
        </authorList>
    </citation>
    <scope>NUCLEOTIDE SEQUENCE [LARGE SCALE GENOMIC DNA]</scope>
    <source>
        <strain evidence="3">TSY1</strain>
    </source>
</reference>
<name>W4L5G4_ENTF1</name>